<dbReference type="InterPro" id="IPR006575">
    <property type="entry name" value="RWD_dom"/>
</dbReference>
<protein>
    <recommendedName>
        <fullName evidence="3">RBR-type E3 ubiquitin transferase</fullName>
        <ecNumber evidence="3">2.3.2.31</ecNumber>
    </recommendedName>
</protein>
<feature type="domain" description="RWD" evidence="14">
    <location>
        <begin position="11"/>
        <end position="140"/>
    </location>
</feature>
<keyword evidence="4" id="KW-0808">Transferase</keyword>
<dbReference type="EC" id="2.3.2.31" evidence="3"/>
<keyword evidence="6" id="KW-0677">Repeat</keyword>
<keyword evidence="17" id="KW-1185">Reference proteome</keyword>
<evidence type="ECO:0000259" key="15">
    <source>
        <dbReference type="PROSITE" id="PS51873"/>
    </source>
</evidence>
<dbReference type="PROSITE" id="PS51873">
    <property type="entry name" value="TRIAD"/>
    <property type="match status" value="1"/>
</dbReference>
<evidence type="ECO:0000256" key="6">
    <source>
        <dbReference type="ARBA" id="ARBA00022737"/>
    </source>
</evidence>
<organism evidence="17">
    <name type="scientific">Caenorhabditis remanei</name>
    <name type="common">Caenorhabditis vulgaris</name>
    <dbReference type="NCBI Taxonomy" id="31234"/>
    <lineage>
        <taxon>Eukaryota</taxon>
        <taxon>Metazoa</taxon>
        <taxon>Ecdysozoa</taxon>
        <taxon>Nematoda</taxon>
        <taxon>Chromadorea</taxon>
        <taxon>Rhabditida</taxon>
        <taxon>Rhabditina</taxon>
        <taxon>Rhabditomorpha</taxon>
        <taxon>Rhabditoidea</taxon>
        <taxon>Rhabditidae</taxon>
        <taxon>Peloderinae</taxon>
        <taxon>Caenorhabditis</taxon>
    </lineage>
</organism>
<dbReference type="GO" id="GO:0016567">
    <property type="term" value="P:protein ubiquitination"/>
    <property type="evidence" value="ECO:0007669"/>
    <property type="project" value="InterPro"/>
</dbReference>
<evidence type="ECO:0000259" key="14">
    <source>
        <dbReference type="PROSITE" id="PS50908"/>
    </source>
</evidence>
<dbReference type="STRING" id="31234.E3LZ06"/>
<dbReference type="InterPro" id="IPR047548">
    <property type="entry name" value="Rcat_RBR_RNF14"/>
</dbReference>
<evidence type="ECO:0000256" key="1">
    <source>
        <dbReference type="ARBA" id="ARBA00001798"/>
    </source>
</evidence>
<feature type="domain" description="RING-type" evidence="13">
    <location>
        <begin position="186"/>
        <end position="231"/>
    </location>
</feature>
<evidence type="ECO:0000256" key="9">
    <source>
        <dbReference type="ARBA" id="ARBA00022833"/>
    </source>
</evidence>
<keyword evidence="7 11" id="KW-0863">Zinc-finger</keyword>
<dbReference type="GO" id="GO:0008270">
    <property type="term" value="F:zinc ion binding"/>
    <property type="evidence" value="ECO:0007669"/>
    <property type="project" value="UniProtKB-KW"/>
</dbReference>
<dbReference type="AlphaFoldDB" id="E3LZ06"/>
<keyword evidence="5" id="KW-0479">Metal-binding</keyword>
<dbReference type="HOGENOM" id="CLU_021364_2_2_1"/>
<evidence type="ECO:0000256" key="12">
    <source>
        <dbReference type="SAM" id="MobiDB-lite"/>
    </source>
</evidence>
<dbReference type="CDD" id="cd20341">
    <property type="entry name" value="BRcat_RBR_RNF14"/>
    <property type="match status" value="1"/>
</dbReference>
<evidence type="ECO:0000256" key="8">
    <source>
        <dbReference type="ARBA" id="ARBA00022786"/>
    </source>
</evidence>
<comment type="similarity">
    <text evidence="10">Belongs to the RBR family. RNF14 subfamily.</text>
</comment>
<evidence type="ECO:0000259" key="13">
    <source>
        <dbReference type="PROSITE" id="PS50089"/>
    </source>
</evidence>
<dbReference type="CDD" id="cd23820">
    <property type="entry name" value="RWD_RNF14"/>
    <property type="match status" value="1"/>
</dbReference>
<evidence type="ECO:0000256" key="10">
    <source>
        <dbReference type="ARBA" id="ARBA00044508"/>
    </source>
</evidence>
<proteinExistence type="inferred from homology"/>
<dbReference type="InterPro" id="IPR013083">
    <property type="entry name" value="Znf_RING/FYVE/PHD"/>
</dbReference>
<reference evidence="16" key="1">
    <citation type="submission" date="2007-07" db="EMBL/GenBank/DDBJ databases">
        <title>PCAP assembly of the Caenorhabditis remanei genome.</title>
        <authorList>
            <consortium name="The Caenorhabditis remanei Sequencing Consortium"/>
            <person name="Wilson R.K."/>
        </authorList>
    </citation>
    <scope>NUCLEOTIDE SEQUENCE [LARGE SCALE GENOMIC DNA]</scope>
    <source>
        <strain evidence="16">PB4641</strain>
    </source>
</reference>
<dbReference type="InterPro" id="IPR002867">
    <property type="entry name" value="IBR_dom"/>
</dbReference>
<dbReference type="Gene3D" id="3.30.40.10">
    <property type="entry name" value="Zinc/RING finger domain, C3HC4 (zinc finger)"/>
    <property type="match status" value="1"/>
</dbReference>
<dbReference type="PROSITE" id="PS50089">
    <property type="entry name" value="ZF_RING_2"/>
    <property type="match status" value="1"/>
</dbReference>
<dbReference type="InterPro" id="IPR001841">
    <property type="entry name" value="Znf_RING"/>
</dbReference>
<dbReference type="eggNOG" id="KOG1814">
    <property type="taxonomic scope" value="Eukaryota"/>
</dbReference>
<dbReference type="SMART" id="SM00591">
    <property type="entry name" value="RWD"/>
    <property type="match status" value="1"/>
</dbReference>
<dbReference type="Pfam" id="PF22191">
    <property type="entry name" value="IBR_1"/>
    <property type="match status" value="1"/>
</dbReference>
<name>E3LZ06_CAERE</name>
<dbReference type="SMART" id="SM00647">
    <property type="entry name" value="IBR"/>
    <property type="match status" value="2"/>
</dbReference>
<evidence type="ECO:0000256" key="3">
    <source>
        <dbReference type="ARBA" id="ARBA00012251"/>
    </source>
</evidence>
<dbReference type="Pfam" id="PF05773">
    <property type="entry name" value="RWD"/>
    <property type="match status" value="1"/>
</dbReference>
<dbReference type="InterPro" id="IPR044066">
    <property type="entry name" value="TRIAD_supradom"/>
</dbReference>
<feature type="region of interest" description="Disordered" evidence="12">
    <location>
        <begin position="486"/>
        <end position="506"/>
    </location>
</feature>
<dbReference type="Pfam" id="PF01485">
    <property type="entry name" value="IBR"/>
    <property type="match status" value="1"/>
</dbReference>
<dbReference type="FunFam" id="1.20.120.1750:FF:000038">
    <property type="entry name" value="RBR-type E3 ubiquitin transferase"/>
    <property type="match status" value="1"/>
</dbReference>
<feature type="domain" description="RING-type" evidence="15">
    <location>
        <begin position="182"/>
        <end position="439"/>
    </location>
</feature>
<dbReference type="InParanoid" id="E3LZ06"/>
<dbReference type="FunCoup" id="E3LZ06">
    <property type="interactions" value="2220"/>
</dbReference>
<dbReference type="Gene3D" id="3.10.110.10">
    <property type="entry name" value="Ubiquitin Conjugating Enzyme"/>
    <property type="match status" value="1"/>
</dbReference>
<evidence type="ECO:0000313" key="16">
    <source>
        <dbReference type="EMBL" id="EFO86726.1"/>
    </source>
</evidence>
<dbReference type="PANTHER" id="PTHR11685">
    <property type="entry name" value="RBR FAMILY RING FINGER AND IBR DOMAIN-CONTAINING"/>
    <property type="match status" value="1"/>
</dbReference>
<comment type="pathway">
    <text evidence="2">Protein modification; protein ubiquitination.</text>
</comment>
<evidence type="ECO:0000256" key="2">
    <source>
        <dbReference type="ARBA" id="ARBA00004906"/>
    </source>
</evidence>
<evidence type="ECO:0000256" key="5">
    <source>
        <dbReference type="ARBA" id="ARBA00022723"/>
    </source>
</evidence>
<dbReference type="GO" id="GO:0061630">
    <property type="term" value="F:ubiquitin protein ligase activity"/>
    <property type="evidence" value="ECO:0007669"/>
    <property type="project" value="UniProtKB-EC"/>
</dbReference>
<dbReference type="SUPFAM" id="SSF54495">
    <property type="entry name" value="UBC-like"/>
    <property type="match status" value="1"/>
</dbReference>
<comment type="catalytic activity">
    <reaction evidence="1">
        <text>[E2 ubiquitin-conjugating enzyme]-S-ubiquitinyl-L-cysteine + [acceptor protein]-L-lysine = [E2 ubiquitin-conjugating enzyme]-L-cysteine + [acceptor protein]-N(6)-ubiquitinyl-L-lysine.</text>
        <dbReference type="EC" id="2.3.2.31"/>
    </reaction>
</comment>
<dbReference type="SUPFAM" id="SSF57850">
    <property type="entry name" value="RING/U-box"/>
    <property type="match status" value="2"/>
</dbReference>
<dbReference type="FunFam" id="3.30.40.10:FF:000137">
    <property type="entry name" value="RanBP-type and C3HC4-type zinc finger-containing protein 1"/>
    <property type="match status" value="1"/>
</dbReference>
<accession>E3LZ06</accession>
<evidence type="ECO:0000256" key="7">
    <source>
        <dbReference type="ARBA" id="ARBA00022771"/>
    </source>
</evidence>
<dbReference type="OMA" id="SVKWLEP"/>
<evidence type="ECO:0000256" key="11">
    <source>
        <dbReference type="PROSITE-ProRule" id="PRU00175"/>
    </source>
</evidence>
<keyword evidence="9" id="KW-0862">Zinc</keyword>
<sequence>MTDDDRETQLFELEALESVLRENKLTKTSDWTNKNAVIEGIIEVGFDSISDPKVTIEGTSETGENFSLSFDILPPVRLKFRLPADYPSVSSPILELESDWMNQEQMTTCEAELVKICEDNLMMGVLYLCYQAIIDLIDQLPTRVIKLNEANVLNKNGGSIDSLKKKILGKGEEAAEEHFVNTLFDCEVCYDSFMGHNCIKFQPCAHVFCKSCTFDYYRSMAKGVVSKAMQCLAEGCKSEAQENIVKEALGDELYAKYEVTLVEKAIREMADSVECPRENCQKVAYVTDRWVFMHLKNHRNFCFRQRNLAECSYCQFSFCNLCKQTFHGISGCKWKKGDKEKLVKQWQGDDEHIKADMCRQFGGEKHVEALVERFLNEEWLDSNSKPCPKCSVSIEKNEGCHKMHCTKCDTYFCWLCAAALDKVDPYKHFQGDGTCSGRLFEGVHNFFEEEEEGDDHLFEMAFDEGSDYESDDSVDFEIEDQLEEWLEREGHFDDGPDGMGDLEAGD</sequence>
<dbReference type="Gene3D" id="1.20.120.1750">
    <property type="match status" value="1"/>
</dbReference>
<gene>
    <name evidence="16" type="ORF">CRE_04743</name>
</gene>
<dbReference type="PROSITE" id="PS50908">
    <property type="entry name" value="RWD"/>
    <property type="match status" value="1"/>
</dbReference>
<dbReference type="InterPro" id="IPR016135">
    <property type="entry name" value="UBQ-conjugating_enzyme/RWD"/>
</dbReference>
<keyword evidence="8" id="KW-0833">Ubl conjugation pathway</keyword>
<dbReference type="OrthoDB" id="69641at2759"/>
<evidence type="ECO:0000256" key="4">
    <source>
        <dbReference type="ARBA" id="ARBA00022679"/>
    </source>
</evidence>
<dbReference type="Proteomes" id="UP000008281">
    <property type="component" value="Unassembled WGS sequence"/>
</dbReference>
<dbReference type="CDD" id="cd20354">
    <property type="entry name" value="Rcat_RBR_RNF14"/>
    <property type="match status" value="1"/>
</dbReference>
<dbReference type="InterPro" id="IPR031127">
    <property type="entry name" value="E3_UB_ligase_RBR"/>
</dbReference>
<dbReference type="EMBL" id="DS268419">
    <property type="protein sequence ID" value="EFO86726.1"/>
    <property type="molecule type" value="Genomic_DNA"/>
</dbReference>
<evidence type="ECO:0000313" key="17">
    <source>
        <dbReference type="Proteomes" id="UP000008281"/>
    </source>
</evidence>